<dbReference type="InterPro" id="IPR038479">
    <property type="entry name" value="Transthyretin-like_sf"/>
</dbReference>
<organism evidence="2 3">
    <name type="scientific">Meloidogyne hapla</name>
    <name type="common">Root-knot nematode worm</name>
    <dbReference type="NCBI Taxonomy" id="6305"/>
    <lineage>
        <taxon>Eukaryota</taxon>
        <taxon>Metazoa</taxon>
        <taxon>Ecdysozoa</taxon>
        <taxon>Nematoda</taxon>
        <taxon>Chromadorea</taxon>
        <taxon>Rhabditida</taxon>
        <taxon>Tylenchina</taxon>
        <taxon>Tylenchomorpha</taxon>
        <taxon>Tylenchoidea</taxon>
        <taxon>Meloidogynidae</taxon>
        <taxon>Meloidogyninae</taxon>
        <taxon>Meloidogyne</taxon>
    </lineage>
</organism>
<dbReference type="WBParaSite" id="MhA1_Contig1462.frz3.gene14">
    <property type="protein sequence ID" value="MhA1_Contig1462.frz3.gene14"/>
    <property type="gene ID" value="MhA1_Contig1462.frz3.gene14"/>
</dbReference>
<keyword evidence="2" id="KW-1185">Reference proteome</keyword>
<reference evidence="3" key="1">
    <citation type="submission" date="2016-11" db="UniProtKB">
        <authorList>
            <consortium name="WormBaseParasite"/>
        </authorList>
    </citation>
    <scope>IDENTIFICATION</scope>
</reference>
<dbReference type="AlphaFoldDB" id="A0A1I8B676"/>
<dbReference type="Gene3D" id="2.60.40.3330">
    <property type="match status" value="1"/>
</dbReference>
<evidence type="ECO:0000256" key="1">
    <source>
        <dbReference type="SAM" id="SignalP"/>
    </source>
</evidence>
<sequence>MLKSAQQFLVFSFIHLSYGADWVIDGDIECKEIIHGFGEFSFLLQEAIIRFYEQDNGQNAIVDKDDDLLFGKHVLTDSFGHFNVKGHDYENICCLEPYLQIDHLCYTPNIGPLLMGCYYRTRIDLQPRPDRQNVHIILGIQSAKQITENEKDLKIVTTMFCPEK</sequence>
<accession>A0A1I8B676</accession>
<keyword evidence="1" id="KW-0732">Signal</keyword>
<proteinExistence type="predicted"/>
<feature type="chain" id="PRO_5009315492" evidence="1">
    <location>
        <begin position="20"/>
        <end position="164"/>
    </location>
</feature>
<feature type="signal peptide" evidence="1">
    <location>
        <begin position="1"/>
        <end position="19"/>
    </location>
</feature>
<evidence type="ECO:0000313" key="2">
    <source>
        <dbReference type="Proteomes" id="UP000095281"/>
    </source>
</evidence>
<name>A0A1I8B676_MELHA</name>
<protein>
    <submittedName>
        <fullName evidence="3">Uncharacterized protein</fullName>
    </submittedName>
</protein>
<dbReference type="Proteomes" id="UP000095281">
    <property type="component" value="Unplaced"/>
</dbReference>
<evidence type="ECO:0000313" key="3">
    <source>
        <dbReference type="WBParaSite" id="MhA1_Contig1462.frz3.gene14"/>
    </source>
</evidence>